<evidence type="ECO:0000256" key="2">
    <source>
        <dbReference type="ARBA" id="ARBA00004214"/>
    </source>
</evidence>
<keyword evidence="9" id="KW-0498">Mitosis</keyword>
<proteinExistence type="inferred from homology"/>
<evidence type="ECO:0000256" key="5">
    <source>
        <dbReference type="ARBA" id="ARBA00022490"/>
    </source>
</evidence>
<dbReference type="AlphaFoldDB" id="A0A267F0F3"/>
<comment type="subcellular location">
    <subcellularLocation>
        <location evidence="1">Cytoplasm</location>
        <location evidence="1">Cytoskeleton</location>
        <location evidence="1">Spindle</location>
    </subcellularLocation>
    <subcellularLocation>
        <location evidence="2">Midbody</location>
    </subcellularLocation>
</comment>
<feature type="compositionally biased region" description="Acidic residues" evidence="15">
    <location>
        <begin position="162"/>
        <end position="171"/>
    </location>
</feature>
<dbReference type="GO" id="GO:0051301">
    <property type="term" value="P:cell division"/>
    <property type="evidence" value="ECO:0007669"/>
    <property type="project" value="UniProtKB-KW"/>
</dbReference>
<dbReference type="GO" id="GO:0005874">
    <property type="term" value="C:microtubule"/>
    <property type="evidence" value="ECO:0007669"/>
    <property type="project" value="UniProtKB-KW"/>
</dbReference>
<keyword evidence="10" id="KW-0175">Coiled coil</keyword>
<dbReference type="InterPro" id="IPR008978">
    <property type="entry name" value="HSP20-like_chaperone"/>
</dbReference>
<name>A0A267F0F3_9PLAT</name>
<feature type="region of interest" description="Disordered" evidence="15">
    <location>
        <begin position="80"/>
        <end position="108"/>
    </location>
</feature>
<feature type="compositionally biased region" description="Basic and acidic residues" evidence="15">
    <location>
        <begin position="80"/>
        <end position="96"/>
    </location>
</feature>
<gene>
    <name evidence="17" type="ORF">BOX15_Mlig032840g1</name>
</gene>
<dbReference type="FunFam" id="2.60.40.790:FF:000001">
    <property type="entry name" value="Nuclear migration protein nudC"/>
    <property type="match status" value="1"/>
</dbReference>
<evidence type="ECO:0000256" key="8">
    <source>
        <dbReference type="ARBA" id="ARBA00022701"/>
    </source>
</evidence>
<dbReference type="Gene3D" id="2.60.40.790">
    <property type="match status" value="1"/>
</dbReference>
<keyword evidence="7" id="KW-0132">Cell division</keyword>
<evidence type="ECO:0000256" key="10">
    <source>
        <dbReference type="ARBA" id="ARBA00023054"/>
    </source>
</evidence>
<dbReference type="GO" id="GO:0051082">
    <property type="term" value="F:unfolded protein binding"/>
    <property type="evidence" value="ECO:0007669"/>
    <property type="project" value="TreeGrafter"/>
</dbReference>
<evidence type="ECO:0000256" key="15">
    <source>
        <dbReference type="SAM" id="MobiDB-lite"/>
    </source>
</evidence>
<dbReference type="Proteomes" id="UP000215902">
    <property type="component" value="Unassembled WGS sequence"/>
</dbReference>
<evidence type="ECO:0000256" key="1">
    <source>
        <dbReference type="ARBA" id="ARBA00004186"/>
    </source>
</evidence>
<evidence type="ECO:0000256" key="9">
    <source>
        <dbReference type="ARBA" id="ARBA00022776"/>
    </source>
</evidence>
<dbReference type="InterPro" id="IPR025934">
    <property type="entry name" value="NudC_N_dom"/>
</dbReference>
<feature type="non-terminal residue" evidence="17">
    <location>
        <position position="1"/>
    </location>
</feature>
<comment type="similarity">
    <text evidence="3">Belongs to the nudC family.</text>
</comment>
<dbReference type="InterPro" id="IPR007052">
    <property type="entry name" value="CS_dom"/>
</dbReference>
<dbReference type="InterPro" id="IPR037898">
    <property type="entry name" value="NudC_fam"/>
</dbReference>
<dbReference type="PROSITE" id="PS51203">
    <property type="entry name" value="CS"/>
    <property type="match status" value="1"/>
</dbReference>
<comment type="function">
    <text evidence="14">Plays a role in neurogenesis and neuronal migration. Necessary for correct formation of mitotic spindles and chromosome separation during mitosis. Necessary for cytokinesis and cell proliferation.</text>
</comment>
<keyword evidence="11" id="KW-0206">Cytoskeleton</keyword>
<dbReference type="SUPFAM" id="SSF49764">
    <property type="entry name" value="HSP20-like chaperones"/>
    <property type="match status" value="1"/>
</dbReference>
<keyword evidence="6" id="KW-0597">Phosphoprotein</keyword>
<dbReference type="Pfam" id="PF04969">
    <property type="entry name" value="CS"/>
    <property type="match status" value="1"/>
</dbReference>
<evidence type="ECO:0000259" key="16">
    <source>
        <dbReference type="PROSITE" id="PS51203"/>
    </source>
</evidence>
<evidence type="ECO:0000313" key="17">
    <source>
        <dbReference type="EMBL" id="PAA67255.1"/>
    </source>
</evidence>
<feature type="region of interest" description="Disordered" evidence="15">
    <location>
        <begin position="122"/>
        <end position="189"/>
    </location>
</feature>
<comment type="caution">
    <text evidence="17">The sequence shown here is derived from an EMBL/GenBank/DDBJ whole genome shotgun (WGS) entry which is preliminary data.</text>
</comment>
<dbReference type="EMBL" id="NIVC01001498">
    <property type="protein sequence ID" value="PAA67255.1"/>
    <property type="molecule type" value="Genomic_DNA"/>
</dbReference>
<dbReference type="GO" id="GO:0005819">
    <property type="term" value="C:spindle"/>
    <property type="evidence" value="ECO:0007669"/>
    <property type="project" value="UniProtKB-SubCell"/>
</dbReference>
<dbReference type="Pfam" id="PF14050">
    <property type="entry name" value="Nudc_N"/>
    <property type="match status" value="1"/>
</dbReference>
<organism evidence="17 18">
    <name type="scientific">Macrostomum lignano</name>
    <dbReference type="NCBI Taxonomy" id="282301"/>
    <lineage>
        <taxon>Eukaryota</taxon>
        <taxon>Metazoa</taxon>
        <taxon>Spiralia</taxon>
        <taxon>Lophotrochozoa</taxon>
        <taxon>Platyhelminthes</taxon>
        <taxon>Rhabditophora</taxon>
        <taxon>Macrostomorpha</taxon>
        <taxon>Macrostomida</taxon>
        <taxon>Macrostomidae</taxon>
        <taxon>Macrostomum</taxon>
    </lineage>
</organism>
<evidence type="ECO:0000256" key="4">
    <source>
        <dbReference type="ARBA" id="ARBA00017641"/>
    </source>
</evidence>
<reference evidence="17 18" key="1">
    <citation type="submission" date="2017-06" db="EMBL/GenBank/DDBJ databases">
        <title>A platform for efficient transgenesis in Macrostomum lignano, a flatworm model organism for stem cell research.</title>
        <authorList>
            <person name="Berezikov E."/>
        </authorList>
    </citation>
    <scope>NUCLEOTIDE SEQUENCE [LARGE SCALE GENOMIC DNA]</scope>
    <source>
        <strain evidence="17">DV1</strain>
        <tissue evidence="17">Whole organism</tissue>
    </source>
</reference>
<feature type="compositionally biased region" description="Low complexity" evidence="15">
    <location>
        <begin position="130"/>
        <end position="154"/>
    </location>
</feature>
<evidence type="ECO:0000256" key="14">
    <source>
        <dbReference type="ARBA" id="ARBA00046142"/>
    </source>
</evidence>
<dbReference type="OrthoDB" id="416217at2759"/>
<dbReference type="PANTHER" id="PTHR12356">
    <property type="entry name" value="NUCLEAR MOVEMENT PROTEIN NUDC"/>
    <property type="match status" value="1"/>
</dbReference>
<evidence type="ECO:0000256" key="6">
    <source>
        <dbReference type="ARBA" id="ARBA00022553"/>
    </source>
</evidence>
<evidence type="ECO:0000256" key="13">
    <source>
        <dbReference type="ARBA" id="ARBA00030427"/>
    </source>
</evidence>
<sequence length="347" mass="38967">KQANKAVYNTMDEQKQSYCDNVYMTIAEQCKEGGVVEILDTFFGFLARRTDFYVGQGSKDCEQLVLKAFRLHKRQAEEKRAKEKAEAEAKKREKQAAAKAAAGDPRVQELTDAEAEQLQKELDAEKNKKSNNAPASSSTTAKESDNGEAATATTTKKKEGDGDAAEEEESAEDKGKMKPNAGNGGDYENYSWTQTLRDLEIRVPLPVKVKGRDLTVSITKSDISAGLRNQPPILHGQLAHHIKPDESTWTLDEGKTLIICLEKVNQMEWWGQVVTTDPVINTKKVEPENSKLSDLDGETRSIVEKMMYDQRQKELGLPTSEDQKKNEILQKFMKQHPEMDFSNCKFN</sequence>
<dbReference type="GO" id="GO:0006457">
    <property type="term" value="P:protein folding"/>
    <property type="evidence" value="ECO:0007669"/>
    <property type="project" value="TreeGrafter"/>
</dbReference>
<feature type="domain" description="CS" evidence="16">
    <location>
        <begin position="185"/>
        <end position="274"/>
    </location>
</feature>
<evidence type="ECO:0000256" key="12">
    <source>
        <dbReference type="ARBA" id="ARBA00023306"/>
    </source>
</evidence>
<evidence type="ECO:0000256" key="3">
    <source>
        <dbReference type="ARBA" id="ARBA00010513"/>
    </source>
</evidence>
<dbReference type="PANTHER" id="PTHR12356:SF3">
    <property type="entry name" value="NUCLEAR MIGRATION PROTEIN NUDC"/>
    <property type="match status" value="1"/>
</dbReference>
<dbReference type="InterPro" id="IPR032572">
    <property type="entry name" value="NuDC"/>
</dbReference>
<keyword evidence="18" id="KW-1185">Reference proteome</keyword>
<dbReference type="STRING" id="282301.A0A267F0F3"/>
<dbReference type="Pfam" id="PF16273">
    <property type="entry name" value="NuDC"/>
    <property type="match status" value="1"/>
</dbReference>
<protein>
    <recommendedName>
        <fullName evidence="4">Nuclear migration protein nudC</fullName>
    </recommendedName>
    <alternativeName>
        <fullName evidence="13">Nuclear distribution protein C homolog</fullName>
    </alternativeName>
</protein>
<keyword evidence="8" id="KW-0493">Microtubule</keyword>
<keyword evidence="5" id="KW-0963">Cytoplasm</keyword>
<dbReference type="GO" id="GO:0030496">
    <property type="term" value="C:midbody"/>
    <property type="evidence" value="ECO:0007669"/>
    <property type="project" value="UniProtKB-SubCell"/>
</dbReference>
<accession>A0A267F0F3</accession>
<evidence type="ECO:0000256" key="11">
    <source>
        <dbReference type="ARBA" id="ARBA00023212"/>
    </source>
</evidence>
<dbReference type="CDD" id="cd06467">
    <property type="entry name" value="p23_NUDC_like"/>
    <property type="match status" value="1"/>
</dbReference>
<dbReference type="GO" id="GO:0005737">
    <property type="term" value="C:cytoplasm"/>
    <property type="evidence" value="ECO:0007669"/>
    <property type="project" value="TreeGrafter"/>
</dbReference>
<keyword evidence="12" id="KW-0131">Cell cycle</keyword>
<evidence type="ECO:0000313" key="18">
    <source>
        <dbReference type="Proteomes" id="UP000215902"/>
    </source>
</evidence>
<evidence type="ECO:0000256" key="7">
    <source>
        <dbReference type="ARBA" id="ARBA00022618"/>
    </source>
</evidence>